<keyword evidence="3" id="KW-0731">Sigma factor</keyword>
<dbReference type="PANTHER" id="PTHR43133">
    <property type="entry name" value="RNA POLYMERASE ECF-TYPE SIGMA FACTO"/>
    <property type="match status" value="1"/>
</dbReference>
<dbReference type="PANTHER" id="PTHR43133:SF8">
    <property type="entry name" value="RNA POLYMERASE SIGMA FACTOR HI_1459-RELATED"/>
    <property type="match status" value="1"/>
</dbReference>
<dbReference type="GO" id="GO:0016987">
    <property type="term" value="F:sigma factor activity"/>
    <property type="evidence" value="ECO:0007669"/>
    <property type="project" value="UniProtKB-KW"/>
</dbReference>
<keyword evidence="2" id="KW-0805">Transcription regulation</keyword>
<feature type="domain" description="RNA polymerase sigma factor 70 region 4 type 2" evidence="8">
    <location>
        <begin position="146"/>
        <end position="196"/>
    </location>
</feature>
<dbReference type="InterPro" id="IPR014284">
    <property type="entry name" value="RNA_pol_sigma-70_dom"/>
</dbReference>
<evidence type="ECO:0000256" key="6">
    <source>
        <dbReference type="SAM" id="MobiDB-lite"/>
    </source>
</evidence>
<dbReference type="InterPro" id="IPR008969">
    <property type="entry name" value="CarboxyPept-like_regulatory"/>
</dbReference>
<dbReference type="InterPro" id="IPR036388">
    <property type="entry name" value="WH-like_DNA-bd_sf"/>
</dbReference>
<accession>A0A518EMV1</accession>
<dbReference type="NCBIfam" id="TIGR02937">
    <property type="entry name" value="sigma70-ECF"/>
    <property type="match status" value="1"/>
</dbReference>
<dbReference type="CDD" id="cd06171">
    <property type="entry name" value="Sigma70_r4"/>
    <property type="match status" value="1"/>
</dbReference>
<evidence type="ECO:0000313" key="9">
    <source>
        <dbReference type="EMBL" id="QDV05412.1"/>
    </source>
</evidence>
<evidence type="ECO:0000313" key="10">
    <source>
        <dbReference type="Proteomes" id="UP000320390"/>
    </source>
</evidence>
<keyword evidence="4" id="KW-0238">DNA-binding</keyword>
<dbReference type="EMBL" id="CP036434">
    <property type="protein sequence ID" value="QDV05412.1"/>
    <property type="molecule type" value="Genomic_DNA"/>
</dbReference>
<evidence type="ECO:0000259" key="8">
    <source>
        <dbReference type="Pfam" id="PF08281"/>
    </source>
</evidence>
<dbReference type="AlphaFoldDB" id="A0A518EMV1"/>
<evidence type="ECO:0000256" key="1">
    <source>
        <dbReference type="ARBA" id="ARBA00010641"/>
    </source>
</evidence>
<dbReference type="Proteomes" id="UP000320390">
    <property type="component" value="Chromosome"/>
</dbReference>
<dbReference type="InterPro" id="IPR013324">
    <property type="entry name" value="RNA_pol_sigma_r3/r4-like"/>
</dbReference>
<evidence type="ECO:0000256" key="3">
    <source>
        <dbReference type="ARBA" id="ARBA00023082"/>
    </source>
</evidence>
<sequence>MGDALNLSGEASLPDRSAVMDGGTHPSLASFTLVPRMNASPNLSVDLEQHGSFLRDLARSLVGDPGLADDLSQDAWMARVRSVERGGAPTDPTETRRWLSTVLRRGASNVRRSGVRRAAREAVVARPEAVTDLADAASRMEIAATLLRLVRQLDEPARTAIIARFYEGLTYEEIGAREGCPPSTARSRVGRGLEDLRQQLDREPSGGRAAWLTAVSGLAVPPKSASSAGTASLTTAAGWIAAALVVVTTGAGAALWHSLEEPRAARQARGDSTMAVTSPDAESTQAPSLALAGVPHLEPTVQEGRTAIEVTPVEPPLSGDGVVWQLLESGKKAPSPGAIVTWSTVDTPTLSSRIDALRNGEGRLDDLGYGGAPDASVSATCREDGTYDWPEDRDPSTSDAPLVIEVPGDDVYSAVRWEGTASEWSALEKPIEMVRLPLGTFTGRVVDLKGRPMEGVKVTGDRGSGPPRPAVLSDGEGCFSIPSLGRSGSILAERAGWVMCSEDSVSKLARKDHQVPELVIARAGTLRIEMGDAEHTPKMAAALVSYSESRRRFYFANSKNFEQARGEDGSVVVEGLPVGQRLVVLTGHERAYSHMMGGRLVLEPKSDGAALPQGAVPIVIPEGGRLNVRLEDSRYWSIHGVVLDVEGLPVPNTSVLLGMYWPTALGGSSTFDFASTDESGSFQFRPLVTGELQPYLLQVAPPQGAIELEAVFPEQVRSGQPLEIVLGSPTRVQGVVRVSEGEASGTRVYATLLDPTSSNPQHLPMELTQTRPEVGPDGTFTFMGLPGRRYRILALHPQFAPEVLTWATDSGEPLAIRLDRPGTTKVKLALDFGDAGGAAPPYLSVASFPEVAEPDDVDPGLLRTRHGVELRDGSVEFQLAPGSHTLEVSSMTRDGQRLVTLPMKGLVVGEEPMELRVALVPSLDGRQRIELTPGERRRDLWLTVHRPGSPEPVALGRTPFGLPTRFVQLDGHGAFRFCGPAGTYDVRVGTRRELMEGKGRLIPRVSLQD</sequence>
<feature type="domain" description="RNA polymerase sigma-70 region 2" evidence="7">
    <location>
        <begin position="48"/>
        <end position="113"/>
    </location>
</feature>
<name>A0A518EMV1_9BACT</name>
<dbReference type="GO" id="GO:0003677">
    <property type="term" value="F:DNA binding"/>
    <property type="evidence" value="ECO:0007669"/>
    <property type="project" value="UniProtKB-KW"/>
</dbReference>
<dbReference type="InterPro" id="IPR013325">
    <property type="entry name" value="RNA_pol_sigma_r2"/>
</dbReference>
<protein>
    <submittedName>
        <fullName evidence="9">ECF RNA polymerase sigma factor SigE</fullName>
    </submittedName>
</protein>
<dbReference type="GO" id="GO:0006352">
    <property type="term" value="P:DNA-templated transcription initiation"/>
    <property type="evidence" value="ECO:0007669"/>
    <property type="project" value="InterPro"/>
</dbReference>
<dbReference type="InterPro" id="IPR039425">
    <property type="entry name" value="RNA_pol_sigma-70-like"/>
</dbReference>
<dbReference type="InterPro" id="IPR007627">
    <property type="entry name" value="RNA_pol_sigma70_r2"/>
</dbReference>
<organism evidence="9 10">
    <name type="scientific">Saltatorellus ferox</name>
    <dbReference type="NCBI Taxonomy" id="2528018"/>
    <lineage>
        <taxon>Bacteria</taxon>
        <taxon>Pseudomonadati</taxon>
        <taxon>Planctomycetota</taxon>
        <taxon>Planctomycetia</taxon>
        <taxon>Planctomycetia incertae sedis</taxon>
        <taxon>Saltatorellus</taxon>
    </lineage>
</organism>
<evidence type="ECO:0000259" key="7">
    <source>
        <dbReference type="Pfam" id="PF04542"/>
    </source>
</evidence>
<keyword evidence="10" id="KW-1185">Reference proteome</keyword>
<dbReference type="Pfam" id="PF04542">
    <property type="entry name" value="Sigma70_r2"/>
    <property type="match status" value="1"/>
</dbReference>
<dbReference type="InterPro" id="IPR013249">
    <property type="entry name" value="RNA_pol_sigma70_r4_t2"/>
</dbReference>
<comment type="similarity">
    <text evidence="1">Belongs to the sigma-70 factor family. ECF subfamily.</text>
</comment>
<keyword evidence="5" id="KW-0804">Transcription</keyword>
<dbReference type="SUPFAM" id="SSF88659">
    <property type="entry name" value="Sigma3 and sigma4 domains of RNA polymerase sigma factors"/>
    <property type="match status" value="1"/>
</dbReference>
<dbReference type="Gene3D" id="1.10.10.10">
    <property type="entry name" value="Winged helix-like DNA-binding domain superfamily/Winged helix DNA-binding domain"/>
    <property type="match status" value="1"/>
</dbReference>
<evidence type="ECO:0000256" key="2">
    <source>
        <dbReference type="ARBA" id="ARBA00023015"/>
    </source>
</evidence>
<evidence type="ECO:0000256" key="5">
    <source>
        <dbReference type="ARBA" id="ARBA00023163"/>
    </source>
</evidence>
<reference evidence="9 10" key="1">
    <citation type="submission" date="2019-02" db="EMBL/GenBank/DDBJ databases">
        <title>Deep-cultivation of Planctomycetes and their phenomic and genomic characterization uncovers novel biology.</title>
        <authorList>
            <person name="Wiegand S."/>
            <person name="Jogler M."/>
            <person name="Boedeker C."/>
            <person name="Pinto D."/>
            <person name="Vollmers J."/>
            <person name="Rivas-Marin E."/>
            <person name="Kohn T."/>
            <person name="Peeters S.H."/>
            <person name="Heuer A."/>
            <person name="Rast P."/>
            <person name="Oberbeckmann S."/>
            <person name="Bunk B."/>
            <person name="Jeske O."/>
            <person name="Meyerdierks A."/>
            <person name="Storesund J.E."/>
            <person name="Kallscheuer N."/>
            <person name="Luecker S."/>
            <person name="Lage O.M."/>
            <person name="Pohl T."/>
            <person name="Merkel B.J."/>
            <person name="Hornburger P."/>
            <person name="Mueller R.-W."/>
            <person name="Bruemmer F."/>
            <person name="Labrenz M."/>
            <person name="Spormann A.M."/>
            <person name="Op den Camp H."/>
            <person name="Overmann J."/>
            <person name="Amann R."/>
            <person name="Jetten M.S.M."/>
            <person name="Mascher T."/>
            <person name="Medema M.H."/>
            <person name="Devos D.P."/>
            <person name="Kaster A.-K."/>
            <person name="Ovreas L."/>
            <person name="Rohde M."/>
            <person name="Galperin M.Y."/>
            <person name="Jogler C."/>
        </authorList>
    </citation>
    <scope>NUCLEOTIDE SEQUENCE [LARGE SCALE GENOMIC DNA]</scope>
    <source>
        <strain evidence="9 10">Poly30</strain>
    </source>
</reference>
<proteinExistence type="inferred from homology"/>
<dbReference type="SUPFAM" id="SSF49464">
    <property type="entry name" value="Carboxypeptidase regulatory domain-like"/>
    <property type="match status" value="1"/>
</dbReference>
<dbReference type="SUPFAM" id="SSF88946">
    <property type="entry name" value="Sigma2 domain of RNA polymerase sigma factors"/>
    <property type="match status" value="1"/>
</dbReference>
<dbReference type="Gene3D" id="1.10.1740.10">
    <property type="match status" value="1"/>
</dbReference>
<dbReference type="Pfam" id="PF08281">
    <property type="entry name" value="Sigma70_r4_2"/>
    <property type="match status" value="1"/>
</dbReference>
<gene>
    <name evidence="9" type="primary">sigE_2</name>
    <name evidence="9" type="ORF">Poly30_09090</name>
</gene>
<evidence type="ECO:0000256" key="4">
    <source>
        <dbReference type="ARBA" id="ARBA00023125"/>
    </source>
</evidence>
<feature type="region of interest" description="Disordered" evidence="6">
    <location>
        <begin position="1"/>
        <end position="21"/>
    </location>
</feature>